<comment type="caution">
    <text evidence="1">The sequence shown here is derived from an EMBL/GenBank/DDBJ whole genome shotgun (WGS) entry which is preliminary data.</text>
</comment>
<evidence type="ECO:0000313" key="1">
    <source>
        <dbReference type="EMBL" id="GCB29686.1"/>
    </source>
</evidence>
<proteinExistence type="predicted"/>
<name>A0A401LDM1_9FIRM</name>
<evidence type="ECO:0000313" key="2">
    <source>
        <dbReference type="Proteomes" id="UP000287361"/>
    </source>
</evidence>
<dbReference type="EMBL" id="BHVZ01000002">
    <property type="protein sequence ID" value="GCB29686.1"/>
    <property type="molecule type" value="Genomic_DNA"/>
</dbReference>
<keyword evidence="2" id="KW-1185">Reference proteome</keyword>
<organism evidence="1 2">
    <name type="scientific">Anaerotignum faecicola</name>
    <dbReference type="NCBI Taxonomy" id="2358141"/>
    <lineage>
        <taxon>Bacteria</taxon>
        <taxon>Bacillati</taxon>
        <taxon>Bacillota</taxon>
        <taxon>Clostridia</taxon>
        <taxon>Lachnospirales</taxon>
        <taxon>Anaerotignaceae</taxon>
        <taxon>Anaerotignum</taxon>
    </lineage>
</organism>
<dbReference type="AlphaFoldDB" id="A0A401LDM1"/>
<gene>
    <name evidence="1" type="ORF">KGMB03357_13470</name>
</gene>
<protein>
    <submittedName>
        <fullName evidence="1">Uncharacterized protein</fullName>
    </submittedName>
</protein>
<sequence length="110" mass="12466">MPIKPKKPKLFPFCTNTEYAENFAKMYDLSVKLSGRICKIYNKNGDVKKMVKNISSDTTNSLDNFLIIIDNILYWSKCRCQFQLEFSTKAGGISAFSAEGNGIFMETEGK</sequence>
<dbReference type="Proteomes" id="UP000287361">
    <property type="component" value="Unassembled WGS sequence"/>
</dbReference>
<reference evidence="1 2" key="1">
    <citation type="submission" date="2018-10" db="EMBL/GenBank/DDBJ databases">
        <title>Draft Genome Sequence of Anaerotignum sp. KCTC 15736.</title>
        <authorList>
            <person name="Choi S.H."/>
            <person name="Kim J.S."/>
            <person name="Kang S.W."/>
            <person name="Lee J.S."/>
            <person name="Park S.H."/>
        </authorList>
    </citation>
    <scope>NUCLEOTIDE SEQUENCE [LARGE SCALE GENOMIC DNA]</scope>
    <source>
        <strain evidence="1 2">KCTC 15736</strain>
    </source>
</reference>
<accession>A0A401LDM1</accession>